<evidence type="ECO:0000256" key="7">
    <source>
        <dbReference type="SAM" id="MobiDB-lite"/>
    </source>
</evidence>
<dbReference type="PANTHER" id="PTHR37534:SF8">
    <property type="entry name" value="ZN(II)2CYS6 TRANSCRIPTION FACTOR (EUROFUNG)"/>
    <property type="match status" value="1"/>
</dbReference>
<keyword evidence="5" id="KW-0804">Transcription</keyword>
<dbReference type="Pfam" id="PF00172">
    <property type="entry name" value="Zn_clus"/>
    <property type="match status" value="1"/>
</dbReference>
<feature type="compositionally biased region" description="Basic and acidic residues" evidence="7">
    <location>
        <begin position="314"/>
        <end position="325"/>
    </location>
</feature>
<reference evidence="9" key="3">
    <citation type="submission" date="2010-09" db="EMBL/GenBank/DDBJ databases">
        <title>Annotation of Gaeumannomyces graminis var. tritici R3-111a-1.</title>
        <authorList>
            <consortium name="The Broad Institute Genome Sequencing Platform"/>
            <person name="Ma L.-J."/>
            <person name="Dead R."/>
            <person name="Young S.K."/>
            <person name="Zeng Q."/>
            <person name="Gargeya S."/>
            <person name="Fitzgerald M."/>
            <person name="Haas B."/>
            <person name="Abouelleil A."/>
            <person name="Alvarado L."/>
            <person name="Arachchi H.M."/>
            <person name="Berlin A."/>
            <person name="Brown A."/>
            <person name="Chapman S.B."/>
            <person name="Chen Z."/>
            <person name="Dunbar C."/>
            <person name="Freedman E."/>
            <person name="Gearin G."/>
            <person name="Gellesch M."/>
            <person name="Goldberg J."/>
            <person name="Griggs A."/>
            <person name="Gujja S."/>
            <person name="Heiman D."/>
            <person name="Howarth C."/>
            <person name="Larson L."/>
            <person name="Lui A."/>
            <person name="MacDonald P.J.P."/>
            <person name="Mehta T."/>
            <person name="Montmayeur A."/>
            <person name="Murphy C."/>
            <person name="Neiman D."/>
            <person name="Pearson M."/>
            <person name="Priest M."/>
            <person name="Roberts A."/>
            <person name="Saif S."/>
            <person name="Shea T."/>
            <person name="Shenoy N."/>
            <person name="Sisk P."/>
            <person name="Stolte C."/>
            <person name="Sykes S."/>
            <person name="Yandava C."/>
            <person name="Wortman J."/>
            <person name="Nusbaum C."/>
            <person name="Birren B."/>
        </authorList>
    </citation>
    <scope>NUCLEOTIDE SEQUENCE</scope>
    <source>
        <strain evidence="9">R3-111a-1</strain>
    </source>
</reference>
<keyword evidence="2" id="KW-0862">Zinc</keyword>
<sequence>MDVSDGTWSELGRSIAPVSCWTCRRRRLRCDSRLPTCAKCAKAGYRCLGYGPDKPFVWVGLGRRTSKKVVAAMAAAAEAAKADKAAEKASSSSSSSPSSRGSGELVLAKRPSQSQQSRRVSRPATITVTAPLPPPELLLCRPTEPMFVGHDAKTRGYIEYYLRRCCAECTIPQAPEEEERMNPYRSFMALSQGSPLVHNTVVALAAHHLAASSRPAPKVLEAPMSPGRYDDGDDDQNGVSNPSIFSDALTHKSKAIINLRTALNSLDHSDAVVAASLLLIWVELLESGTKSWRCHLDGMVALLTARKQHLKNAMAKERREEEQRRQNMQQRRGSPDYHLNGSYGPSPPVNSEAMSSPEQELWTFQNYFEETCLVLHTFGTTLTTNKQDLGEIFGDKQVDRILDRAETRSWTGCPAHLLKMVRLVNKLHGVDAALDPQPRQAHELINQIDAFDAWAWASSHNTDANWVQNRHHLASAYKGAIEIFARRALQRHLEAHWSPVAATCEYTDVDEAYCSNSASSDEPTFTDPWSGMPAVAPAAAAPSPACFAQQGQRHLVEVAHTVAWHLNHLTPEDAHFKGALWPAFVAGAEARRDDDRNVVRRVFAEMYGLLHCRSVRRAMQVLAKTWASRPVVPPALQISEEAEDDLLDFHYSSPSSNACADEFSWLEELCRSGEELLLV</sequence>
<dbReference type="OrthoDB" id="5130013at2759"/>
<dbReference type="Gene3D" id="4.10.240.10">
    <property type="entry name" value="Zn(2)-C6 fungal-type DNA-binding domain"/>
    <property type="match status" value="1"/>
</dbReference>
<dbReference type="SUPFAM" id="SSF57701">
    <property type="entry name" value="Zn2/Cys6 DNA-binding domain"/>
    <property type="match status" value="1"/>
</dbReference>
<evidence type="ECO:0000256" key="1">
    <source>
        <dbReference type="ARBA" id="ARBA00004123"/>
    </source>
</evidence>
<dbReference type="RefSeq" id="XP_009218557.1">
    <property type="nucleotide sequence ID" value="XM_009220293.1"/>
</dbReference>
<keyword evidence="6" id="KW-0539">Nucleus</keyword>
<dbReference type="EnsemblFungi" id="EJT82548">
    <property type="protein sequence ID" value="EJT82548"/>
    <property type="gene ID" value="GGTG_02521"/>
</dbReference>
<evidence type="ECO:0000256" key="4">
    <source>
        <dbReference type="ARBA" id="ARBA00023125"/>
    </source>
</evidence>
<evidence type="ECO:0000256" key="5">
    <source>
        <dbReference type="ARBA" id="ARBA00023163"/>
    </source>
</evidence>
<evidence type="ECO:0000256" key="2">
    <source>
        <dbReference type="ARBA" id="ARBA00022833"/>
    </source>
</evidence>
<dbReference type="PANTHER" id="PTHR37534">
    <property type="entry name" value="TRANSCRIPTIONAL ACTIVATOR PROTEIN UGA3"/>
    <property type="match status" value="1"/>
</dbReference>
<dbReference type="InterPro" id="IPR001138">
    <property type="entry name" value="Zn2Cys6_DnaBD"/>
</dbReference>
<dbReference type="HOGENOM" id="CLU_020030_2_0_1"/>
<protein>
    <recommendedName>
        <fullName evidence="8">Zn(2)-C6 fungal-type domain-containing protein</fullName>
    </recommendedName>
</protein>
<dbReference type="STRING" id="644352.J3NML5"/>
<reference evidence="10" key="5">
    <citation type="submission" date="2018-04" db="UniProtKB">
        <authorList>
            <consortium name="EnsemblFungi"/>
        </authorList>
    </citation>
    <scope>IDENTIFICATION</scope>
    <source>
        <strain evidence="10">R3-111a-1</strain>
    </source>
</reference>
<feature type="region of interest" description="Disordered" evidence="7">
    <location>
        <begin position="311"/>
        <end position="356"/>
    </location>
</feature>
<dbReference type="GO" id="GO:0008270">
    <property type="term" value="F:zinc ion binding"/>
    <property type="evidence" value="ECO:0007669"/>
    <property type="project" value="InterPro"/>
</dbReference>
<feature type="compositionally biased region" description="Low complexity" evidence="7">
    <location>
        <begin position="88"/>
        <end position="99"/>
    </location>
</feature>
<dbReference type="GO" id="GO:0045944">
    <property type="term" value="P:positive regulation of transcription by RNA polymerase II"/>
    <property type="evidence" value="ECO:0007669"/>
    <property type="project" value="TreeGrafter"/>
</dbReference>
<dbReference type="eggNOG" id="ENOG502SI0U">
    <property type="taxonomic scope" value="Eukaryota"/>
</dbReference>
<feature type="region of interest" description="Disordered" evidence="7">
    <location>
        <begin position="218"/>
        <end position="243"/>
    </location>
</feature>
<evidence type="ECO:0000259" key="8">
    <source>
        <dbReference type="PROSITE" id="PS50048"/>
    </source>
</evidence>
<gene>
    <name evidence="10" type="primary">20342979</name>
    <name evidence="9" type="ORF">GGTG_02521</name>
</gene>
<keyword evidence="3" id="KW-0805">Transcription regulation</keyword>
<dbReference type="InterPro" id="IPR021858">
    <property type="entry name" value="Fun_TF"/>
</dbReference>
<dbReference type="Proteomes" id="UP000006039">
    <property type="component" value="Unassembled WGS sequence"/>
</dbReference>
<keyword evidence="4" id="KW-0238">DNA-binding</keyword>
<accession>J3NML5</accession>
<evidence type="ECO:0000313" key="11">
    <source>
        <dbReference type="Proteomes" id="UP000006039"/>
    </source>
</evidence>
<dbReference type="EMBL" id="GL385395">
    <property type="protein sequence ID" value="EJT82548.1"/>
    <property type="molecule type" value="Genomic_DNA"/>
</dbReference>
<dbReference type="PROSITE" id="PS00463">
    <property type="entry name" value="ZN2_CY6_FUNGAL_1"/>
    <property type="match status" value="1"/>
</dbReference>
<reference evidence="11" key="1">
    <citation type="submission" date="2010-07" db="EMBL/GenBank/DDBJ databases">
        <title>The genome sequence of Gaeumannomyces graminis var. tritici strain R3-111a-1.</title>
        <authorList>
            <consortium name="The Broad Institute Genome Sequencing Platform"/>
            <person name="Ma L.-J."/>
            <person name="Dead R."/>
            <person name="Young S."/>
            <person name="Zeng Q."/>
            <person name="Koehrsen M."/>
            <person name="Alvarado L."/>
            <person name="Berlin A."/>
            <person name="Chapman S.B."/>
            <person name="Chen Z."/>
            <person name="Freedman E."/>
            <person name="Gellesch M."/>
            <person name="Goldberg J."/>
            <person name="Griggs A."/>
            <person name="Gujja S."/>
            <person name="Heilman E.R."/>
            <person name="Heiman D."/>
            <person name="Hepburn T."/>
            <person name="Howarth C."/>
            <person name="Jen D."/>
            <person name="Larson L."/>
            <person name="Mehta T."/>
            <person name="Neiman D."/>
            <person name="Pearson M."/>
            <person name="Roberts A."/>
            <person name="Saif S."/>
            <person name="Shea T."/>
            <person name="Shenoy N."/>
            <person name="Sisk P."/>
            <person name="Stolte C."/>
            <person name="Sykes S."/>
            <person name="Walk T."/>
            <person name="White J."/>
            <person name="Yandava C."/>
            <person name="Haas B."/>
            <person name="Nusbaum C."/>
            <person name="Birren B."/>
        </authorList>
    </citation>
    <scope>NUCLEOTIDE SEQUENCE [LARGE SCALE GENOMIC DNA]</scope>
    <source>
        <strain evidence="11">R3-111a-1</strain>
    </source>
</reference>
<dbReference type="Pfam" id="PF11951">
    <property type="entry name" value="Fungal_trans_2"/>
    <property type="match status" value="1"/>
</dbReference>
<reference evidence="10" key="4">
    <citation type="journal article" date="2015" name="G3 (Bethesda)">
        <title>Genome sequences of three phytopathogenic species of the Magnaporthaceae family of fungi.</title>
        <authorList>
            <person name="Okagaki L.H."/>
            <person name="Nunes C.C."/>
            <person name="Sailsbery J."/>
            <person name="Clay B."/>
            <person name="Brown D."/>
            <person name="John T."/>
            <person name="Oh Y."/>
            <person name="Young N."/>
            <person name="Fitzgerald M."/>
            <person name="Haas B.J."/>
            <person name="Zeng Q."/>
            <person name="Young S."/>
            <person name="Adiconis X."/>
            <person name="Fan L."/>
            <person name="Levin J.Z."/>
            <person name="Mitchell T.K."/>
            <person name="Okubara P.A."/>
            <person name="Farman M.L."/>
            <person name="Kohn L.M."/>
            <person name="Birren B."/>
            <person name="Ma L.-J."/>
            <person name="Dean R.A."/>
        </authorList>
    </citation>
    <scope>NUCLEOTIDE SEQUENCE</scope>
    <source>
        <strain evidence="10">R3-111a-1</strain>
    </source>
</reference>
<dbReference type="InterPro" id="IPR036864">
    <property type="entry name" value="Zn2-C6_fun-type_DNA-bd_sf"/>
</dbReference>
<evidence type="ECO:0000256" key="3">
    <source>
        <dbReference type="ARBA" id="ARBA00023015"/>
    </source>
</evidence>
<feature type="region of interest" description="Disordered" evidence="7">
    <location>
        <begin position="82"/>
        <end position="126"/>
    </location>
</feature>
<feature type="domain" description="Zn(2)-C6 fungal-type" evidence="8">
    <location>
        <begin position="19"/>
        <end position="47"/>
    </location>
</feature>
<dbReference type="GO" id="GO:0005634">
    <property type="term" value="C:nucleus"/>
    <property type="evidence" value="ECO:0007669"/>
    <property type="project" value="UniProtKB-SubCell"/>
</dbReference>
<evidence type="ECO:0000313" key="9">
    <source>
        <dbReference type="EMBL" id="EJT82548.1"/>
    </source>
</evidence>
<comment type="subcellular location">
    <subcellularLocation>
        <location evidence="1">Nucleus</location>
    </subcellularLocation>
</comment>
<keyword evidence="11" id="KW-1185">Reference proteome</keyword>
<proteinExistence type="predicted"/>
<organism evidence="9">
    <name type="scientific">Gaeumannomyces tritici (strain R3-111a-1)</name>
    <name type="common">Wheat and barley take-all root rot fungus</name>
    <name type="synonym">Gaeumannomyces graminis var. tritici</name>
    <dbReference type="NCBI Taxonomy" id="644352"/>
    <lineage>
        <taxon>Eukaryota</taxon>
        <taxon>Fungi</taxon>
        <taxon>Dikarya</taxon>
        <taxon>Ascomycota</taxon>
        <taxon>Pezizomycotina</taxon>
        <taxon>Sordariomycetes</taxon>
        <taxon>Sordariomycetidae</taxon>
        <taxon>Magnaporthales</taxon>
        <taxon>Magnaporthaceae</taxon>
        <taxon>Gaeumannomyces</taxon>
    </lineage>
</organism>
<dbReference type="GO" id="GO:0000981">
    <property type="term" value="F:DNA-binding transcription factor activity, RNA polymerase II-specific"/>
    <property type="evidence" value="ECO:0007669"/>
    <property type="project" value="InterPro"/>
</dbReference>
<reference evidence="9" key="2">
    <citation type="submission" date="2010-07" db="EMBL/GenBank/DDBJ databases">
        <authorList>
            <consortium name="The Broad Institute Genome Sequencing Platform"/>
            <consortium name="Broad Institute Genome Sequencing Center for Infectious Disease"/>
            <person name="Ma L.-J."/>
            <person name="Dead R."/>
            <person name="Young S."/>
            <person name="Zeng Q."/>
            <person name="Koehrsen M."/>
            <person name="Alvarado L."/>
            <person name="Berlin A."/>
            <person name="Chapman S.B."/>
            <person name="Chen Z."/>
            <person name="Freedman E."/>
            <person name="Gellesch M."/>
            <person name="Goldberg J."/>
            <person name="Griggs A."/>
            <person name="Gujja S."/>
            <person name="Heilman E.R."/>
            <person name="Heiman D."/>
            <person name="Hepburn T."/>
            <person name="Howarth C."/>
            <person name="Jen D."/>
            <person name="Larson L."/>
            <person name="Mehta T."/>
            <person name="Neiman D."/>
            <person name="Pearson M."/>
            <person name="Roberts A."/>
            <person name="Saif S."/>
            <person name="Shea T."/>
            <person name="Shenoy N."/>
            <person name="Sisk P."/>
            <person name="Stolte C."/>
            <person name="Sykes S."/>
            <person name="Walk T."/>
            <person name="White J."/>
            <person name="Yandava C."/>
            <person name="Haas B."/>
            <person name="Nusbaum C."/>
            <person name="Birren B."/>
        </authorList>
    </citation>
    <scope>NUCLEOTIDE SEQUENCE</scope>
    <source>
        <strain evidence="9">R3-111a-1</strain>
    </source>
</reference>
<dbReference type="PROSITE" id="PS50048">
    <property type="entry name" value="ZN2_CY6_FUNGAL_2"/>
    <property type="match status" value="1"/>
</dbReference>
<dbReference type="GeneID" id="20342979"/>
<evidence type="ECO:0000256" key="6">
    <source>
        <dbReference type="ARBA" id="ARBA00023242"/>
    </source>
</evidence>
<name>J3NML5_GAET3</name>
<dbReference type="VEuPathDB" id="FungiDB:GGTG_02521"/>
<evidence type="ECO:0000313" key="10">
    <source>
        <dbReference type="EnsemblFungi" id="EJT82548"/>
    </source>
</evidence>
<dbReference type="GO" id="GO:0000976">
    <property type="term" value="F:transcription cis-regulatory region binding"/>
    <property type="evidence" value="ECO:0007669"/>
    <property type="project" value="TreeGrafter"/>
</dbReference>
<dbReference type="AlphaFoldDB" id="J3NML5"/>
<dbReference type="SMART" id="SM00066">
    <property type="entry name" value="GAL4"/>
    <property type="match status" value="1"/>
</dbReference>